<dbReference type="Proteomes" id="UP000693738">
    <property type="component" value="Unassembled WGS sequence"/>
</dbReference>
<dbReference type="EMBL" id="CAJSTJ010000099">
    <property type="protein sequence ID" value="CAG7556356.1"/>
    <property type="molecule type" value="Genomic_DNA"/>
</dbReference>
<proteinExistence type="predicted"/>
<gene>
    <name evidence="1" type="ORF">FEQUK3_LOCUS2066</name>
</gene>
<sequence>MAADQAKTQACKEKFRSAFDEAVSKEESTQRRYKEELESGMARDKDFRSWSGKNAYAYIQVHYEYIDARSVYERALASGDQEGCNVWKEMLHKTARDAARPRGPNYDVLIRPD</sequence>
<evidence type="ECO:0000313" key="2">
    <source>
        <dbReference type="Proteomes" id="UP000693738"/>
    </source>
</evidence>
<accession>A0A8J2N7L9</accession>
<protein>
    <submittedName>
        <fullName evidence="1">Uncharacterized protein</fullName>
    </submittedName>
</protein>
<dbReference type="AlphaFoldDB" id="A0A8J2N7L9"/>
<comment type="caution">
    <text evidence="1">The sequence shown here is derived from an EMBL/GenBank/DDBJ whole genome shotgun (WGS) entry which is preliminary data.</text>
</comment>
<reference evidence="1" key="1">
    <citation type="submission" date="2021-05" db="EMBL/GenBank/DDBJ databases">
        <authorList>
            <person name="Khan N."/>
        </authorList>
    </citation>
    <scope>NUCLEOTIDE SEQUENCE</scope>
</reference>
<name>A0A8J2N7L9_FUSEQ</name>
<organism evidence="1 2">
    <name type="scientific">Fusarium equiseti</name>
    <name type="common">Fusarium scirpi</name>
    <dbReference type="NCBI Taxonomy" id="61235"/>
    <lineage>
        <taxon>Eukaryota</taxon>
        <taxon>Fungi</taxon>
        <taxon>Dikarya</taxon>
        <taxon>Ascomycota</taxon>
        <taxon>Pezizomycotina</taxon>
        <taxon>Sordariomycetes</taxon>
        <taxon>Hypocreomycetidae</taxon>
        <taxon>Hypocreales</taxon>
        <taxon>Nectriaceae</taxon>
        <taxon>Fusarium</taxon>
        <taxon>Fusarium incarnatum-equiseti species complex</taxon>
    </lineage>
</organism>
<evidence type="ECO:0000313" key="1">
    <source>
        <dbReference type="EMBL" id="CAG7556356.1"/>
    </source>
</evidence>